<evidence type="ECO:0000313" key="2">
    <source>
        <dbReference type="EMBL" id="PIS09397.1"/>
    </source>
</evidence>
<feature type="transmembrane region" description="Helical" evidence="1">
    <location>
        <begin position="64"/>
        <end position="82"/>
    </location>
</feature>
<keyword evidence="1" id="KW-1133">Transmembrane helix</keyword>
<feature type="transmembrane region" description="Helical" evidence="1">
    <location>
        <begin position="113"/>
        <end position="129"/>
    </location>
</feature>
<feature type="transmembrane region" description="Helical" evidence="1">
    <location>
        <begin position="323"/>
        <end position="342"/>
    </location>
</feature>
<reference evidence="3" key="1">
    <citation type="submission" date="2017-09" db="EMBL/GenBank/DDBJ databases">
        <title>Depth-based differentiation of microbial function through sediment-hosted aquifers and enrichment of novel symbionts in the deep terrestrial subsurface.</title>
        <authorList>
            <person name="Probst A.J."/>
            <person name="Ladd B."/>
            <person name="Jarett J.K."/>
            <person name="Geller-Mcgrath D.E."/>
            <person name="Sieber C.M.K."/>
            <person name="Emerson J.B."/>
            <person name="Anantharaman K."/>
            <person name="Thomas B.C."/>
            <person name="Malmstrom R."/>
            <person name="Stieglmeier M."/>
            <person name="Klingl A."/>
            <person name="Woyke T."/>
            <person name="Ryan C.M."/>
            <person name="Banfield J.F."/>
        </authorList>
    </citation>
    <scope>NUCLEOTIDE SEQUENCE [LARGE SCALE GENOMIC DNA]</scope>
</reference>
<protein>
    <recommendedName>
        <fullName evidence="4">Glycosyltransferase RgtA/B/C/D-like domain-containing protein</fullName>
    </recommendedName>
</protein>
<feature type="transmembrane region" description="Helical" evidence="1">
    <location>
        <begin position="165"/>
        <end position="195"/>
    </location>
</feature>
<keyword evidence="1" id="KW-0812">Transmembrane</keyword>
<dbReference type="Proteomes" id="UP000230093">
    <property type="component" value="Unassembled WGS sequence"/>
</dbReference>
<feature type="transmembrane region" description="Helical" evidence="1">
    <location>
        <begin position="348"/>
        <end position="369"/>
    </location>
</feature>
<feature type="transmembrane region" description="Helical" evidence="1">
    <location>
        <begin position="207"/>
        <end position="230"/>
    </location>
</feature>
<accession>A0A2H0W9T7</accession>
<feature type="transmembrane region" description="Helical" evidence="1">
    <location>
        <begin position="12"/>
        <end position="30"/>
    </location>
</feature>
<comment type="caution">
    <text evidence="2">The sequence shown here is derived from an EMBL/GenBank/DDBJ whole genome shotgun (WGS) entry which is preliminary data.</text>
</comment>
<dbReference type="EMBL" id="PEZT01000010">
    <property type="protein sequence ID" value="PIS09397.1"/>
    <property type="molecule type" value="Genomic_DNA"/>
</dbReference>
<feature type="transmembrane region" description="Helical" evidence="1">
    <location>
        <begin position="299"/>
        <end position="316"/>
    </location>
</feature>
<dbReference type="AlphaFoldDB" id="A0A2H0W9T7"/>
<evidence type="ECO:0008006" key="4">
    <source>
        <dbReference type="Google" id="ProtNLM"/>
    </source>
</evidence>
<organism evidence="2 3">
    <name type="scientific">Candidatus Beckwithbacteria bacterium CG10_big_fil_rev_8_21_14_0_10_34_10</name>
    <dbReference type="NCBI Taxonomy" id="1974495"/>
    <lineage>
        <taxon>Bacteria</taxon>
        <taxon>Candidatus Beckwithiibacteriota</taxon>
    </lineage>
</organism>
<proteinExistence type="predicted"/>
<evidence type="ECO:0000313" key="3">
    <source>
        <dbReference type="Proteomes" id="UP000230093"/>
    </source>
</evidence>
<name>A0A2H0W9T7_9BACT</name>
<gene>
    <name evidence="2" type="ORF">COT75_01825</name>
</gene>
<feature type="transmembrane region" description="Helical" evidence="1">
    <location>
        <begin position="381"/>
        <end position="403"/>
    </location>
</feature>
<evidence type="ECO:0000256" key="1">
    <source>
        <dbReference type="SAM" id="Phobius"/>
    </source>
</evidence>
<sequence>MKIKKLNKLSRLWDLLLVVFIWLFQLVYTLNSTNKIRLEELAESVRNVFWLQNRTIYDGISSNVGWYGTLLVVYNLFGFTLFTAKYFRLAVHFFSLLSLGAIFNKYFKRRISWLPLLAIGLSPTLLYFNTLQTSFGIDLQYFPICLYLLLSLDFSRPLMAGIKQFSLGFLIMLAAMSYPTFLAYIPILLIIYIFLLWKNIKDLNFKIILRNGIILLFSFVLPMLIVLNYLKNPQKLIYDHQARSGIFRGGGGGQMPKNISDLLNNIISGTKQVGKDLFLYPGSFYFESDISRVEFSHKILLLTVLLVLFLSVWMFIKIKKTRLPILLSLLLGLTSLLVGNFSGDLPGIRRSAGVLASFYTLYILAWNYVIPSFSKIRKKSLLSFFFLRILIMFALLLVVFHHFKVYRYNLAALYLPSNHAADACFNKIPGQPAKSLEKYVSWAQNGEVLYNTGEDEGGFVCRLHAIYAASAGSCKWNHLNCPPIYGYDENTGNNILLSTGLWESYYFGH</sequence>
<keyword evidence="1" id="KW-0472">Membrane</keyword>